<dbReference type="OrthoDB" id="2355490at2759"/>
<evidence type="ECO:0000313" key="2">
    <source>
        <dbReference type="Proteomes" id="UP000789572"/>
    </source>
</evidence>
<sequence length="62" mass="7051">MARVWFKLENAAWDKVSLKEVEDVADLKESIKRKSTPLLKDYATSQLTVKATKIDNRNASQA</sequence>
<reference evidence="1" key="1">
    <citation type="submission" date="2021-06" db="EMBL/GenBank/DDBJ databases">
        <authorList>
            <person name="Kallberg Y."/>
            <person name="Tangrot J."/>
            <person name="Rosling A."/>
        </authorList>
    </citation>
    <scope>NUCLEOTIDE SEQUENCE</scope>
    <source>
        <strain evidence="1">IA702</strain>
    </source>
</reference>
<proteinExistence type="predicted"/>
<gene>
    <name evidence="1" type="ORF">POCULU_LOCUS11346</name>
</gene>
<comment type="caution">
    <text evidence="1">The sequence shown here is derived from an EMBL/GenBank/DDBJ whole genome shotgun (WGS) entry which is preliminary data.</text>
</comment>
<keyword evidence="2" id="KW-1185">Reference proteome</keyword>
<dbReference type="EMBL" id="CAJVPJ010007889">
    <property type="protein sequence ID" value="CAG8678190.1"/>
    <property type="molecule type" value="Genomic_DNA"/>
</dbReference>
<name>A0A9N9EIB1_9GLOM</name>
<protein>
    <submittedName>
        <fullName evidence="1">3363_t:CDS:1</fullName>
    </submittedName>
</protein>
<evidence type="ECO:0000313" key="1">
    <source>
        <dbReference type="EMBL" id="CAG8678190.1"/>
    </source>
</evidence>
<dbReference type="Proteomes" id="UP000789572">
    <property type="component" value="Unassembled WGS sequence"/>
</dbReference>
<accession>A0A9N9EIB1</accession>
<dbReference type="AlphaFoldDB" id="A0A9N9EIB1"/>
<feature type="non-terminal residue" evidence="1">
    <location>
        <position position="62"/>
    </location>
</feature>
<organism evidence="1 2">
    <name type="scientific">Paraglomus occultum</name>
    <dbReference type="NCBI Taxonomy" id="144539"/>
    <lineage>
        <taxon>Eukaryota</taxon>
        <taxon>Fungi</taxon>
        <taxon>Fungi incertae sedis</taxon>
        <taxon>Mucoromycota</taxon>
        <taxon>Glomeromycotina</taxon>
        <taxon>Glomeromycetes</taxon>
        <taxon>Paraglomerales</taxon>
        <taxon>Paraglomeraceae</taxon>
        <taxon>Paraglomus</taxon>
    </lineage>
</organism>